<dbReference type="Pfam" id="PF01814">
    <property type="entry name" value="Hemerythrin"/>
    <property type="match status" value="1"/>
</dbReference>
<comment type="caution">
    <text evidence="3">The sequence shown here is derived from an EMBL/GenBank/DDBJ whole genome shotgun (WGS) entry which is preliminary data.</text>
</comment>
<dbReference type="Gene3D" id="1.20.120.520">
    <property type="entry name" value="nmb1532 protein domain like"/>
    <property type="match status" value="1"/>
</dbReference>
<reference evidence="4" key="1">
    <citation type="submission" date="2018-05" db="EMBL/GenBank/DDBJ databases">
        <authorList>
            <person name="Li X."/>
        </authorList>
    </citation>
    <scope>NUCLEOTIDE SEQUENCE [LARGE SCALE GENOMIC DNA]</scope>
    <source>
        <strain evidence="4">YIM 73061</strain>
    </source>
</reference>
<dbReference type="InterPro" id="IPR012312">
    <property type="entry name" value="Hemerythrin-like"/>
</dbReference>
<keyword evidence="4" id="KW-1185">Reference proteome</keyword>
<dbReference type="RefSeq" id="WP_111516520.1">
    <property type="nucleotide sequence ID" value="NZ_QFYR01000006.1"/>
</dbReference>
<dbReference type="OrthoDB" id="9793637at2"/>
<dbReference type="CDD" id="cd12108">
    <property type="entry name" value="Hr-like"/>
    <property type="match status" value="1"/>
</dbReference>
<feature type="region of interest" description="Disordered" evidence="1">
    <location>
        <begin position="1"/>
        <end position="39"/>
    </location>
</feature>
<evidence type="ECO:0000256" key="1">
    <source>
        <dbReference type="SAM" id="MobiDB-lite"/>
    </source>
</evidence>
<dbReference type="PANTHER" id="PTHR35585">
    <property type="entry name" value="HHE DOMAIN PROTEIN (AFU_ORTHOLOGUE AFUA_4G00730)"/>
    <property type="match status" value="1"/>
</dbReference>
<dbReference type="Proteomes" id="UP000249725">
    <property type="component" value="Unassembled WGS sequence"/>
</dbReference>
<dbReference type="AlphaFoldDB" id="A0A328A8A5"/>
<dbReference type="PANTHER" id="PTHR35585:SF1">
    <property type="entry name" value="HHE DOMAIN PROTEIN (AFU_ORTHOLOGUE AFUA_4G00730)"/>
    <property type="match status" value="1"/>
</dbReference>
<evidence type="ECO:0000313" key="4">
    <source>
        <dbReference type="Proteomes" id="UP000249725"/>
    </source>
</evidence>
<gene>
    <name evidence="3" type="ORF">DJ018_18445</name>
</gene>
<dbReference type="EMBL" id="QFYR01000006">
    <property type="protein sequence ID" value="RAK50792.1"/>
    <property type="molecule type" value="Genomic_DNA"/>
</dbReference>
<feature type="domain" description="Hemerythrin-like" evidence="2">
    <location>
        <begin position="38"/>
        <end position="153"/>
    </location>
</feature>
<proteinExistence type="predicted"/>
<name>A0A328A8A5_9CAUL</name>
<evidence type="ECO:0000259" key="2">
    <source>
        <dbReference type="Pfam" id="PF01814"/>
    </source>
</evidence>
<feature type="compositionally biased region" description="Low complexity" evidence="1">
    <location>
        <begin position="1"/>
        <end position="35"/>
    </location>
</feature>
<protein>
    <submittedName>
        <fullName evidence="3">Hemerythrin domain-containing protein</fullName>
    </submittedName>
</protein>
<evidence type="ECO:0000313" key="3">
    <source>
        <dbReference type="EMBL" id="RAK50792.1"/>
    </source>
</evidence>
<sequence>MATGTSTSGGAKKSASSKTSAKKTTTAKSTTSSKGPDAIALLKADHRSVEKLFSQFQKAKDDERKKQLALQICLELRVHTQIEEEIFYPASREVLKDEDMVDEAVVEHQAAKDLIEQIESMEPGDDLYDAKVTVLCEQIDHHVEEEEKEYFPEVQKTDLDLKAIGEQLKVRKNQLMDEMGGDQGRATH</sequence>
<accession>A0A328A8A5</accession>
<organism evidence="3 4">
    <name type="scientific">Phenylobacterium deserti</name>
    <dbReference type="NCBI Taxonomy" id="1914756"/>
    <lineage>
        <taxon>Bacteria</taxon>
        <taxon>Pseudomonadati</taxon>
        <taxon>Pseudomonadota</taxon>
        <taxon>Alphaproteobacteria</taxon>
        <taxon>Caulobacterales</taxon>
        <taxon>Caulobacteraceae</taxon>
        <taxon>Phenylobacterium</taxon>
    </lineage>
</organism>